<feature type="transmembrane region" description="Helical" evidence="1">
    <location>
        <begin position="159"/>
        <end position="182"/>
    </location>
</feature>
<evidence type="ECO:0000256" key="1">
    <source>
        <dbReference type="SAM" id="Phobius"/>
    </source>
</evidence>
<proteinExistence type="predicted"/>
<dbReference type="STRING" id="34506.A0A090MYH5"/>
<reference evidence="2 3" key="1">
    <citation type="submission" date="2014-09" db="EMBL/GenBank/DDBJ databases">
        <authorList>
            <person name="Martin A.A."/>
        </authorList>
    </citation>
    <scope>NUCLEOTIDE SEQUENCE</scope>
    <source>
        <strain evidence="3">ED321</strain>
        <strain evidence="2">ED321 Heterogonic</strain>
    </source>
</reference>
<evidence type="ECO:0000313" key="4">
    <source>
        <dbReference type="WBParaSite" id="SRAE_2000185900.1"/>
    </source>
</evidence>
<organism evidence="2">
    <name type="scientific">Strongyloides ratti</name>
    <name type="common">Parasitic roundworm</name>
    <dbReference type="NCBI Taxonomy" id="34506"/>
    <lineage>
        <taxon>Eukaryota</taxon>
        <taxon>Metazoa</taxon>
        <taxon>Ecdysozoa</taxon>
        <taxon>Nematoda</taxon>
        <taxon>Chromadorea</taxon>
        <taxon>Rhabditida</taxon>
        <taxon>Tylenchina</taxon>
        <taxon>Panagrolaimomorpha</taxon>
        <taxon>Strongyloidoidea</taxon>
        <taxon>Strongyloididae</taxon>
        <taxon>Strongyloides</taxon>
    </lineage>
</organism>
<protein>
    <submittedName>
        <fullName evidence="4">Calcium uniporter protein</fullName>
    </submittedName>
</protein>
<dbReference type="GO" id="GO:0016020">
    <property type="term" value="C:membrane"/>
    <property type="evidence" value="ECO:0007669"/>
    <property type="project" value="TreeGrafter"/>
</dbReference>
<keyword evidence="3" id="KW-1185">Reference proteome</keyword>
<accession>A0A090MYH5</accession>
<evidence type="ECO:0000313" key="2">
    <source>
        <dbReference type="EMBL" id="CEF67194.1"/>
    </source>
</evidence>
<dbReference type="CTD" id="36379559"/>
<dbReference type="WBParaSite" id="SRAE_2000185900.1">
    <property type="protein sequence ID" value="SRAE_2000185900.1"/>
    <property type="gene ID" value="WBGene00262065"/>
</dbReference>
<keyword evidence="1" id="KW-1133">Transmembrane helix</keyword>
<reference evidence="4" key="2">
    <citation type="submission" date="2020-12" db="UniProtKB">
        <authorList>
            <consortium name="WormBaseParasite"/>
        </authorList>
    </citation>
    <scope>IDENTIFICATION</scope>
</reference>
<dbReference type="EMBL" id="LN609529">
    <property type="protein sequence ID" value="CEF67194.1"/>
    <property type="molecule type" value="Genomic_DNA"/>
</dbReference>
<dbReference type="WormBase" id="SRAE_2000185900">
    <property type="protein sequence ID" value="SRP01774"/>
    <property type="gene ID" value="WBGene00262065"/>
</dbReference>
<evidence type="ECO:0000313" key="5">
    <source>
        <dbReference type="WormBase" id="SRAE_2000185900"/>
    </source>
</evidence>
<dbReference type="PANTHER" id="PTHR21824">
    <property type="entry name" value="TRANSMEMBRANE PROTEIN 177"/>
    <property type="match status" value="1"/>
</dbReference>
<dbReference type="InterPro" id="IPR026620">
    <property type="entry name" value="TMEM177"/>
</dbReference>
<keyword evidence="1" id="KW-0472">Membrane</keyword>
<dbReference type="OrthoDB" id="110174at2759"/>
<feature type="transmembrane region" description="Helical" evidence="1">
    <location>
        <begin position="188"/>
        <end position="207"/>
    </location>
</feature>
<dbReference type="AlphaFoldDB" id="A0A090MYH5"/>
<name>A0A090MYH5_STRRB</name>
<dbReference type="GeneID" id="36379559"/>
<dbReference type="Proteomes" id="UP000035682">
    <property type="component" value="Unplaced"/>
</dbReference>
<dbReference type="RefSeq" id="XP_024506394.1">
    <property type="nucleotide sequence ID" value="XM_024652859.1"/>
</dbReference>
<sequence length="291" mass="34237">MSKVNYAKQIYVAFALSVPTVSLVIEGYRSENFFTKFYFKKVNKELTPKLADLIENEIDSFLIEHKSFSIRDIEFKVSLYDNFTPKTWGSFLLKEGSEIQFPVTFNIQDYDEFREYIKNKFLSLKDTPIPYKFISDCFLSDEGKKFCIKRELFKANNGYHLFFPSFLWIFSSSIFYLTVSFLFPVTGIPIGCLTAALGTIGIYPTLLKKYKEKEEKYFDKIVIDSDELYKKGADDFFNYCRSLKKLVGIENFGKSDFDLIEKRMHHIKKKAIESRLMNRKNFIEKKNNTQL</sequence>
<evidence type="ECO:0000313" key="3">
    <source>
        <dbReference type="Proteomes" id="UP000035682"/>
    </source>
</evidence>
<dbReference type="PANTHER" id="PTHR21824:SF3">
    <property type="entry name" value="DUF5683 DOMAIN-CONTAINING PROTEIN"/>
    <property type="match status" value="1"/>
</dbReference>
<keyword evidence="1" id="KW-0812">Transmembrane</keyword>
<gene>
    <name evidence="2 4 5" type="ORF">SRAE_2000185900</name>
</gene>